<evidence type="ECO:0000313" key="5">
    <source>
        <dbReference type="Proteomes" id="UP000546257"/>
    </source>
</evidence>
<keyword evidence="2" id="KW-0804">Transcription</keyword>
<dbReference type="PANTHER" id="PTHR34236">
    <property type="entry name" value="DIMETHYL SULFOXIDE REDUCTASE TRANSCRIPTIONAL ACTIVATOR"/>
    <property type="match status" value="1"/>
</dbReference>
<protein>
    <submittedName>
        <fullName evidence="4">Helix-turn-helix domain-containing protein</fullName>
    </submittedName>
</protein>
<keyword evidence="1" id="KW-0805">Transcription regulation</keyword>
<organism evidence="4 5">
    <name type="scientific">Halobellus ruber</name>
    <dbReference type="NCBI Taxonomy" id="2761102"/>
    <lineage>
        <taxon>Archaea</taxon>
        <taxon>Methanobacteriati</taxon>
        <taxon>Methanobacteriota</taxon>
        <taxon>Stenosarchaea group</taxon>
        <taxon>Halobacteria</taxon>
        <taxon>Halobacteriales</taxon>
        <taxon>Haloferacaceae</taxon>
        <taxon>Halobellus</taxon>
    </lineage>
</organism>
<gene>
    <name evidence="4" type="ORF">H5V44_06650</name>
</gene>
<name>A0A7J9SIZ8_9EURY</name>
<evidence type="ECO:0000259" key="3">
    <source>
        <dbReference type="Pfam" id="PF04967"/>
    </source>
</evidence>
<dbReference type="PANTHER" id="PTHR34236:SF1">
    <property type="entry name" value="DIMETHYL SULFOXIDE REDUCTASE TRANSCRIPTIONAL ACTIVATOR"/>
    <property type="match status" value="1"/>
</dbReference>
<comment type="caution">
    <text evidence="4">The sequence shown here is derived from an EMBL/GenBank/DDBJ whole genome shotgun (WGS) entry which is preliminary data.</text>
</comment>
<feature type="domain" description="HTH bat-type" evidence="3">
    <location>
        <begin position="150"/>
        <end position="201"/>
    </location>
</feature>
<dbReference type="InterPro" id="IPR007050">
    <property type="entry name" value="HTH_bacterioopsin"/>
</dbReference>
<evidence type="ECO:0000256" key="2">
    <source>
        <dbReference type="ARBA" id="ARBA00023163"/>
    </source>
</evidence>
<keyword evidence="5" id="KW-1185">Reference proteome</keyword>
<evidence type="ECO:0000313" key="4">
    <source>
        <dbReference type="EMBL" id="MBB6645967.1"/>
    </source>
</evidence>
<dbReference type="AlphaFoldDB" id="A0A7J9SIZ8"/>
<sequence>MIDARFRIELPGRLWIAEVSTAVPTATFRLLSGLTTGDRAVELGEVVADDPAAVEERIETHRNVESYQRLEATDDRVLARYETSDTGLYEFARRVGVPPEFPVVVTNGWYEFDVTGTQAEFETLRDTLEESPLSYELLSVVHTDEDEDILTGRQREFLNAALREGYFDVPRECTLDELAAGLDADKSTLSRTLRRGQARVLQWYLTGPQRAGQPDRR</sequence>
<proteinExistence type="predicted"/>
<accession>A0A7J9SIZ8</accession>
<evidence type="ECO:0000256" key="1">
    <source>
        <dbReference type="ARBA" id="ARBA00023015"/>
    </source>
</evidence>
<dbReference type="Proteomes" id="UP000546257">
    <property type="component" value="Unassembled WGS sequence"/>
</dbReference>
<dbReference type="Pfam" id="PF04967">
    <property type="entry name" value="HTH_10"/>
    <property type="match status" value="1"/>
</dbReference>
<reference evidence="4 5" key="1">
    <citation type="submission" date="2020-08" db="EMBL/GenBank/DDBJ databases">
        <authorList>
            <person name="Seo M.-J."/>
        </authorList>
    </citation>
    <scope>NUCLEOTIDE SEQUENCE [LARGE SCALE GENOMIC DNA]</scope>
    <source>
        <strain evidence="4 5">MBLA0160</strain>
    </source>
</reference>
<dbReference type="EMBL" id="JACKXD010000002">
    <property type="protein sequence ID" value="MBB6645967.1"/>
    <property type="molecule type" value="Genomic_DNA"/>
</dbReference>